<gene>
    <name evidence="1" type="ORF">JAAARDRAFT_73303</name>
</gene>
<dbReference type="AlphaFoldDB" id="A0A067PLX8"/>
<name>A0A067PLX8_9AGAM</name>
<reference evidence="2" key="1">
    <citation type="journal article" date="2014" name="Proc. Natl. Acad. Sci. U.S.A.">
        <title>Extensive sampling of basidiomycete genomes demonstrates inadequacy of the white-rot/brown-rot paradigm for wood decay fungi.</title>
        <authorList>
            <person name="Riley R."/>
            <person name="Salamov A.A."/>
            <person name="Brown D.W."/>
            <person name="Nagy L.G."/>
            <person name="Floudas D."/>
            <person name="Held B.W."/>
            <person name="Levasseur A."/>
            <person name="Lombard V."/>
            <person name="Morin E."/>
            <person name="Otillar R."/>
            <person name="Lindquist E.A."/>
            <person name="Sun H."/>
            <person name="LaButti K.M."/>
            <person name="Schmutz J."/>
            <person name="Jabbour D."/>
            <person name="Luo H."/>
            <person name="Baker S.E."/>
            <person name="Pisabarro A.G."/>
            <person name="Walton J.D."/>
            <person name="Blanchette R.A."/>
            <person name="Henrissat B."/>
            <person name="Martin F."/>
            <person name="Cullen D."/>
            <person name="Hibbett D.S."/>
            <person name="Grigoriev I.V."/>
        </authorList>
    </citation>
    <scope>NUCLEOTIDE SEQUENCE [LARGE SCALE GENOMIC DNA]</scope>
    <source>
        <strain evidence="2">MUCL 33604</strain>
    </source>
</reference>
<dbReference type="EMBL" id="KL197743">
    <property type="protein sequence ID" value="KDQ52022.1"/>
    <property type="molecule type" value="Genomic_DNA"/>
</dbReference>
<protein>
    <recommendedName>
        <fullName evidence="3">F-box domain-containing protein</fullName>
    </recommendedName>
</protein>
<dbReference type="STRING" id="933084.A0A067PLX8"/>
<dbReference type="OrthoDB" id="3203373at2759"/>
<dbReference type="HOGENOM" id="CLU_020999_3_1_1"/>
<dbReference type="Proteomes" id="UP000027265">
    <property type="component" value="Unassembled WGS sequence"/>
</dbReference>
<dbReference type="InParanoid" id="A0A067PLX8"/>
<evidence type="ECO:0008006" key="3">
    <source>
        <dbReference type="Google" id="ProtNLM"/>
    </source>
</evidence>
<proteinExistence type="predicted"/>
<organism evidence="1 2">
    <name type="scientific">Jaapia argillacea MUCL 33604</name>
    <dbReference type="NCBI Taxonomy" id="933084"/>
    <lineage>
        <taxon>Eukaryota</taxon>
        <taxon>Fungi</taxon>
        <taxon>Dikarya</taxon>
        <taxon>Basidiomycota</taxon>
        <taxon>Agaricomycotina</taxon>
        <taxon>Agaricomycetes</taxon>
        <taxon>Agaricomycetidae</taxon>
        <taxon>Jaapiales</taxon>
        <taxon>Jaapiaceae</taxon>
        <taxon>Jaapia</taxon>
    </lineage>
</organism>
<keyword evidence="2" id="KW-1185">Reference proteome</keyword>
<evidence type="ECO:0000313" key="1">
    <source>
        <dbReference type="EMBL" id="KDQ52022.1"/>
    </source>
</evidence>
<evidence type="ECO:0000313" key="2">
    <source>
        <dbReference type="Proteomes" id="UP000027265"/>
    </source>
</evidence>
<sequence length="507" mass="57887">MSTRGEEPGSSELGKREITQVSVVHSRMHLAQAETQLASIHSAARSTFAPIYRLPTETLSTIFELVDTDPTDESHYYGGRRQLPSKHNLWKVSRHFRNVAINAARLWTRIRINIGHEEYWSYLQDRTTKLEWVRCHLDRSSSHPLDIQFHLFSFQERDDGLACESITRTLLPHVFRLRTLAIYIDDGDVEGCFSLLTALRPLPAPRLEELSIYGQEETSERIHHLLVDNGFNSIFEGGTPRLCKIELIYLPLVPFANPLPPFHLITEASIQGPHHFTHRCADIRQLLNSIPLVVSLMLSGLVFLPGSLDSDPAEQLTIPAHSLASLDIKHCEALWFVKVLDTPSLLSLSIEEMPSDYTGIIRHISDTMKFPLLRSFSLNDNEERCEEFSMDRRLFHSTPLLEQFSLLGSLEQDLVLRILRGVDEAGSPDAIPWPRLRSLSMANSTWESLRAFLEFRVASSAPILKLSWSYPLPRFEILYSYVSTNGADMLEWFDSLRERTETQSNTL</sequence>
<accession>A0A067PLX8</accession>